<dbReference type="SUPFAM" id="SSF52949">
    <property type="entry name" value="Macro domain-like"/>
    <property type="match status" value="1"/>
</dbReference>
<evidence type="ECO:0000313" key="2">
    <source>
        <dbReference type="EMBL" id="KYF80006.1"/>
    </source>
</evidence>
<dbReference type="InterPro" id="IPR019261">
    <property type="entry name" value="PARG_cat_microbial"/>
</dbReference>
<accession>A0A150RJ79</accession>
<dbReference type="PANTHER" id="PTHR35596">
    <property type="entry name" value="DUF2263 DOMAIN-CONTAINING PROTEIN"/>
    <property type="match status" value="1"/>
</dbReference>
<dbReference type="AlphaFoldDB" id="A0A150RJ79"/>
<dbReference type="InterPro" id="IPR043472">
    <property type="entry name" value="Macro_dom-like"/>
</dbReference>
<reference evidence="2 3" key="1">
    <citation type="submission" date="2014-02" db="EMBL/GenBank/DDBJ databases">
        <title>The small core and large imbalanced accessory genome model reveals a collaborative survival strategy of Sorangium cellulosum strains in nature.</title>
        <authorList>
            <person name="Han K."/>
            <person name="Peng R."/>
            <person name="Blom J."/>
            <person name="Li Y.-Z."/>
        </authorList>
    </citation>
    <scope>NUCLEOTIDE SEQUENCE [LARGE SCALE GENOMIC DNA]</scope>
    <source>
        <strain evidence="2 3">So0011-07</strain>
    </source>
</reference>
<dbReference type="PIRSF" id="PIRSF014899">
    <property type="entry name" value="UCP014899"/>
    <property type="match status" value="1"/>
</dbReference>
<name>A0A150RJ79_SORCE</name>
<dbReference type="PANTHER" id="PTHR35596:SF1">
    <property type="entry name" value="MICROBIAL-TYPE PARG CATALYTIC DOMAIN-CONTAINING PROTEIN"/>
    <property type="match status" value="1"/>
</dbReference>
<gene>
    <name evidence="2" type="ORF">BE17_38135</name>
</gene>
<feature type="domain" description="Microbial-type PARG catalytic" evidence="1">
    <location>
        <begin position="7"/>
        <end position="155"/>
    </location>
</feature>
<dbReference type="NCBIfam" id="TIGR02452">
    <property type="entry name" value="TIGR02452 family protein"/>
    <property type="match status" value="1"/>
</dbReference>
<organism evidence="2 3">
    <name type="scientific">Sorangium cellulosum</name>
    <name type="common">Polyangium cellulosum</name>
    <dbReference type="NCBI Taxonomy" id="56"/>
    <lineage>
        <taxon>Bacteria</taxon>
        <taxon>Pseudomonadati</taxon>
        <taxon>Myxococcota</taxon>
        <taxon>Polyangia</taxon>
        <taxon>Polyangiales</taxon>
        <taxon>Polyangiaceae</taxon>
        <taxon>Sorangium</taxon>
    </lineage>
</organism>
<dbReference type="Gene3D" id="3.40.220.10">
    <property type="entry name" value="Leucine Aminopeptidase, subunit E, domain 1"/>
    <property type="match status" value="1"/>
</dbReference>
<comment type="caution">
    <text evidence="2">The sequence shown here is derived from an EMBL/GenBank/DDBJ whole genome shotgun (WGS) entry which is preliminary data.</text>
</comment>
<evidence type="ECO:0000259" key="1">
    <source>
        <dbReference type="Pfam" id="PF10021"/>
    </source>
</evidence>
<evidence type="ECO:0000313" key="3">
    <source>
        <dbReference type="Proteomes" id="UP000075635"/>
    </source>
</evidence>
<dbReference type="EMBL" id="JEMB01002587">
    <property type="protein sequence ID" value="KYF80006.1"/>
    <property type="molecule type" value="Genomic_DNA"/>
</dbReference>
<sequence length="275" mass="30559">MKLTSIAAETVQIASRGEYTAPSGATVRIRDRVLAAVKGTVLYRPGSLDAWEPKERLDRPAVIEVTGETTGAAGRRLVEQEGEARVMALNFASAKNPGGGFLRGAKAQEEDLARCSALYASLVEQRDYYDQNRACGSFLYTDHIIYSPDVPFFRDEQHALLERPFALSIITAPAPNAGEAFERDDATDQELRAALERRADMVLAAAGAHEHRCLVLGAWGCGVFRNDPREVADVFARCLERPRFQGAFSRVVFAVYDRGQDRPNYRAFQERFARR</sequence>
<dbReference type="Proteomes" id="UP000075635">
    <property type="component" value="Unassembled WGS sequence"/>
</dbReference>
<dbReference type="Pfam" id="PF10021">
    <property type="entry name" value="PARG_cat_microb"/>
    <property type="match status" value="1"/>
</dbReference>
<proteinExistence type="predicted"/>
<protein>
    <recommendedName>
        <fullName evidence="1">Microbial-type PARG catalytic domain-containing protein</fullName>
    </recommendedName>
</protein>
<dbReference type="InterPro" id="IPR012664">
    <property type="entry name" value="CHP02452"/>
</dbReference>